<dbReference type="InterPro" id="IPR013043">
    <property type="entry name" value="DUF1595"/>
</dbReference>
<dbReference type="Pfam" id="PF07637">
    <property type="entry name" value="PSD5"/>
    <property type="match status" value="1"/>
</dbReference>
<evidence type="ECO:0000256" key="2">
    <source>
        <dbReference type="ARBA" id="ARBA00023004"/>
    </source>
</evidence>
<dbReference type="InterPro" id="IPR013042">
    <property type="entry name" value="DUF1592"/>
</dbReference>
<organism evidence="5 6">
    <name type="scientific">Planctopirus hydrillae</name>
    <dbReference type="NCBI Taxonomy" id="1841610"/>
    <lineage>
        <taxon>Bacteria</taxon>
        <taxon>Pseudomonadati</taxon>
        <taxon>Planctomycetota</taxon>
        <taxon>Planctomycetia</taxon>
        <taxon>Planctomycetales</taxon>
        <taxon>Planctomycetaceae</taxon>
        <taxon>Planctopirus</taxon>
    </lineage>
</organism>
<keyword evidence="6" id="KW-1185">Reference proteome</keyword>
<feature type="domain" description="Cytochrome c" evidence="4">
    <location>
        <begin position="37"/>
        <end position="134"/>
    </location>
</feature>
<gene>
    <name evidence="5" type="ORF">A6X21_11995</name>
</gene>
<evidence type="ECO:0000313" key="6">
    <source>
        <dbReference type="Proteomes" id="UP000094828"/>
    </source>
</evidence>
<dbReference type="InterPro" id="IPR013039">
    <property type="entry name" value="DUF1588"/>
</dbReference>
<keyword evidence="1 3" id="KW-0479">Metal-binding</keyword>
<dbReference type="GO" id="GO:0046872">
    <property type="term" value="F:metal ion binding"/>
    <property type="evidence" value="ECO:0007669"/>
    <property type="project" value="UniProtKB-KW"/>
</dbReference>
<evidence type="ECO:0000256" key="1">
    <source>
        <dbReference type="ARBA" id="ARBA00022723"/>
    </source>
</evidence>
<dbReference type="InterPro" id="IPR011429">
    <property type="entry name" value="Cyt_c_Planctomycete-type"/>
</dbReference>
<dbReference type="Pfam" id="PF07627">
    <property type="entry name" value="PSCyt3"/>
    <property type="match status" value="1"/>
</dbReference>
<dbReference type="Pfam" id="PF07631">
    <property type="entry name" value="PSD4"/>
    <property type="match status" value="1"/>
</dbReference>
<dbReference type="Pfam" id="PF07624">
    <property type="entry name" value="PSD2"/>
    <property type="match status" value="1"/>
</dbReference>
<dbReference type="GO" id="GO:0009055">
    <property type="term" value="F:electron transfer activity"/>
    <property type="evidence" value="ECO:0007669"/>
    <property type="project" value="InterPro"/>
</dbReference>
<dbReference type="Proteomes" id="UP000094828">
    <property type="component" value="Unassembled WGS sequence"/>
</dbReference>
<dbReference type="EMBL" id="LYDR01000152">
    <property type="protein sequence ID" value="ODA28440.1"/>
    <property type="molecule type" value="Genomic_DNA"/>
</dbReference>
<keyword evidence="2 3" id="KW-0408">Iron</keyword>
<evidence type="ECO:0000313" key="5">
    <source>
        <dbReference type="EMBL" id="ODA28440.1"/>
    </source>
</evidence>
<name>A0A1C3E5D4_9PLAN</name>
<protein>
    <recommendedName>
        <fullName evidence="4">Cytochrome c domain-containing protein</fullName>
    </recommendedName>
</protein>
<reference evidence="5 6" key="1">
    <citation type="submission" date="2016-05" db="EMBL/GenBank/DDBJ databases">
        <title>Genomic and physiological characterization of Planctopirus sp. isolated from fresh water lake.</title>
        <authorList>
            <person name="Subhash Y."/>
            <person name="Ramana C."/>
        </authorList>
    </citation>
    <scope>NUCLEOTIDE SEQUENCE [LARGE SCALE GENOMIC DNA]</scope>
    <source>
        <strain evidence="5 6">JC280</strain>
    </source>
</reference>
<evidence type="ECO:0000256" key="3">
    <source>
        <dbReference type="PROSITE-ProRule" id="PRU00433"/>
    </source>
</evidence>
<sequence>MLKIYQFFTTLCGSEGRNPFWINLSTLFVFSVQPIVGAAEQGTKEFVPDQQGYQKLVAPFFKSYCSECHSGDKPEGEFSLDKAQLKNQLTDPVAKARWREVVNVLNSHEMPPEESPQPQAKDVAAVVDWVTAEAVRAEKFSREQTNVLRRLTRDEYRRTIRDLVAIDFDVSAFPEDPAAGGFDNNGSALTVSPMHMELYLASARQILDRALIEGEQPPTIRWKFDPQAGPADRVRLRIDPKNNPLVNGGNNRQDGEWVAVHHASWDTNVGARDFRVPMAGTYRIRAQLAGTKPTRQEVIASAAKILAKRRDEQIAKQPQRTKQHQEQYQRDLQHFETSRIYDYGPVRAKLNVQLGSQPRTIAEFDIEGTREQPEIKTFLTRMTTETAGISFEYAYSIPRELENFWLQSSLEFARPELLVDWFEIEGPIFESWPPPSHQLIIGKELPSADKEVSAVTSILRNMMQRAYRRPPDEAEVEQRLAQFIAARKSRTFIEALKLPLISILTSPNFLYLVEGPVQNPAQPLDDYQLATRLSFWLWSSMPDQELLQLAAEKRLSQPEVLKSQVVRMLKDARSRAFVENFAGQWLGLRQVGANPPAKDLYPEYDRHLETSMIEESLAYFQEFLQHDLDVRQMIQSDFVVINERLARFYEIDGVRGDQFRRVQVSSDIPRGGIVTQASILCLTSNGTRTSPVKRGTWILKTLLGTDPGLPVANAGEIAPKVPGIDKATVRQRLEIHRELPQCARCHNKIDPLGFALENFNAAGDWREREGFGYQGRIQANDPLIDASSRMPDGTNIVGVRGLQQALYQRHDLFVKALAERLLTYALGRELGLSDQPAVDRIVQSARDNNYRLSAMLESIATSETFCLK</sequence>
<dbReference type="Pfam" id="PF07635">
    <property type="entry name" value="PSCyt1"/>
    <property type="match status" value="1"/>
</dbReference>
<dbReference type="STRING" id="1841610.A6X21_11995"/>
<proteinExistence type="predicted"/>
<keyword evidence="3" id="KW-0349">Heme</keyword>
<dbReference type="Pfam" id="PF07626">
    <property type="entry name" value="PSD3"/>
    <property type="match status" value="1"/>
</dbReference>
<dbReference type="RefSeq" id="WP_068851508.1">
    <property type="nucleotide sequence ID" value="NZ_LYDR01000152.1"/>
</dbReference>
<dbReference type="PROSITE" id="PS51007">
    <property type="entry name" value="CYTC"/>
    <property type="match status" value="1"/>
</dbReference>
<dbReference type="InterPro" id="IPR011478">
    <property type="entry name" value="DUF1585"/>
</dbReference>
<dbReference type="OrthoDB" id="175242at2"/>
<comment type="caution">
    <text evidence="5">The sequence shown here is derived from an EMBL/GenBank/DDBJ whole genome shotgun (WGS) entry which is preliminary data.</text>
</comment>
<dbReference type="InterPro" id="IPR009056">
    <property type="entry name" value="Cyt_c-like_dom"/>
</dbReference>
<dbReference type="InterPro" id="IPR013036">
    <property type="entry name" value="DUF1587"/>
</dbReference>
<dbReference type="GO" id="GO:0020037">
    <property type="term" value="F:heme binding"/>
    <property type="evidence" value="ECO:0007669"/>
    <property type="project" value="InterPro"/>
</dbReference>
<dbReference type="AlphaFoldDB" id="A0A1C3E5D4"/>
<accession>A0A1C3E5D4</accession>
<evidence type="ECO:0000259" key="4">
    <source>
        <dbReference type="PROSITE" id="PS51007"/>
    </source>
</evidence>